<organism evidence="11 13">
    <name type="scientific">Volvox reticuliferus</name>
    <dbReference type="NCBI Taxonomy" id="1737510"/>
    <lineage>
        <taxon>Eukaryota</taxon>
        <taxon>Viridiplantae</taxon>
        <taxon>Chlorophyta</taxon>
        <taxon>core chlorophytes</taxon>
        <taxon>Chlorophyceae</taxon>
        <taxon>CS clade</taxon>
        <taxon>Chlamydomonadales</taxon>
        <taxon>Volvocaceae</taxon>
        <taxon>Volvox</taxon>
    </lineage>
</organism>
<evidence type="ECO:0000256" key="9">
    <source>
        <dbReference type="SAM" id="MobiDB-lite"/>
    </source>
</evidence>
<evidence type="ECO:0000256" key="4">
    <source>
        <dbReference type="ARBA" id="ARBA00023054"/>
    </source>
</evidence>
<keyword evidence="2 6" id="KW-0547">Nucleotide-binding</keyword>
<dbReference type="InterPro" id="IPR027640">
    <property type="entry name" value="Kinesin-like_fam"/>
</dbReference>
<evidence type="ECO:0000313" key="13">
    <source>
        <dbReference type="Proteomes" id="UP000747110"/>
    </source>
</evidence>
<feature type="compositionally biased region" description="Low complexity" evidence="9">
    <location>
        <begin position="785"/>
        <end position="794"/>
    </location>
</feature>
<evidence type="ECO:0000256" key="1">
    <source>
        <dbReference type="ARBA" id="ARBA00022701"/>
    </source>
</evidence>
<feature type="binding site" evidence="6">
    <location>
        <begin position="92"/>
        <end position="99"/>
    </location>
    <ligand>
        <name>ATP</name>
        <dbReference type="ChEBI" id="CHEBI:30616"/>
    </ligand>
</feature>
<dbReference type="Pfam" id="PF23735">
    <property type="entry name" value="KIF9"/>
    <property type="match status" value="1"/>
</dbReference>
<dbReference type="EMBL" id="BNCQ01000006">
    <property type="protein sequence ID" value="GIL99035.1"/>
    <property type="molecule type" value="Genomic_DNA"/>
</dbReference>
<evidence type="ECO:0000256" key="3">
    <source>
        <dbReference type="ARBA" id="ARBA00022840"/>
    </source>
</evidence>
<dbReference type="PROSITE" id="PS50067">
    <property type="entry name" value="KINESIN_MOTOR_2"/>
    <property type="match status" value="1"/>
</dbReference>
<sequence length="874" mass="91912">MTTSAVRVVLRARPSDGGTCIAFLPDKKGISIVQQKIIEGRPGGSQPASQSYQFKFDNVLASASQEEVYEAAASEVVRGALEGFNGTIMCYGQTGAGKTFTMSGGKQSYKQRGIIPRALGHVFAEVKAMPDREAKISIQYLEIYNESLYDLLDITTQPHEISIYENSRGVVTVSGLRTAVVTSEAEALALLFEGETNRVIGEHQLNRESSRSHSIFTIMVELRPVGEAGGDVLMSRVALVDLAGSERVSKTKSEGLVLREAGHINKSLSILEQVILGLGDKNRDHVPFRSSKLTHVLKNSLGGNCRTVLVANVWSDMAQTDETVSTCRFAQRMMRVTCEVSANVMQDNSARARQLERQVADLQQELAMHDAMVMRSGVQYTPYNEAQRTELRSRVLDFLMADPAVLGGASGGGAVAADSIEPLELHSLRHMKEILLACKHLYREAVRSAPPGMPGTVVPGLRGPGAACRESATGEPLQARRPSSAGSSAAPGGTLSASATAAGRRPSGVSNGVGGHGITEGPGVGRMERLGGAGVAPDDARPSSMGGIEDGGGGSSLAERLLSQQGTGTSAAAAGMAAASAGVVAPDRLTALEDYKAGPGALKARLLAENRTKLKTSRTRAKELGLAVNATKRELDSLKAREEELKRQRVQQQGEGSQVLDAEEFDILMRIKELKVSYKENYNELQVVKSEVDYTQGLVDQCNKELLLEFTEWYEATYGQPPADDGGDDDTSTGPPRGRSPLPAAALAPRTAASTGMRHPAPQPLAATAGAVAGGRVGLTPPSPSGSSVSAASSHGGGAPSAGLKPRSGNGKVPLSSLVAPSGEELSSPQAMAYYNAQQMLLQKTTGVAHRPGSVKKTRPAAAFGGSTRPGVAG</sequence>
<dbReference type="InterPro" id="IPR027417">
    <property type="entry name" value="P-loop_NTPase"/>
</dbReference>
<dbReference type="InterPro" id="IPR001752">
    <property type="entry name" value="Kinesin_motor_dom"/>
</dbReference>
<feature type="compositionally biased region" description="Low complexity" evidence="9">
    <location>
        <begin position="732"/>
        <end position="756"/>
    </location>
</feature>
<dbReference type="GO" id="GO:0005524">
    <property type="term" value="F:ATP binding"/>
    <property type="evidence" value="ECO:0007669"/>
    <property type="project" value="UniProtKB-UniRule"/>
</dbReference>
<evidence type="ECO:0000256" key="8">
    <source>
        <dbReference type="SAM" id="Coils"/>
    </source>
</evidence>
<dbReference type="GO" id="GO:0003777">
    <property type="term" value="F:microtubule motor activity"/>
    <property type="evidence" value="ECO:0007669"/>
    <property type="project" value="InterPro"/>
</dbReference>
<dbReference type="PRINTS" id="PR00380">
    <property type="entry name" value="KINESINHEAVY"/>
</dbReference>
<evidence type="ECO:0000256" key="2">
    <source>
        <dbReference type="ARBA" id="ARBA00022741"/>
    </source>
</evidence>
<feature type="coiled-coil region" evidence="8">
    <location>
        <begin position="621"/>
        <end position="655"/>
    </location>
</feature>
<dbReference type="Pfam" id="PF00225">
    <property type="entry name" value="Kinesin"/>
    <property type="match status" value="1"/>
</dbReference>
<dbReference type="InterPro" id="IPR019821">
    <property type="entry name" value="Kinesin_motor_CS"/>
</dbReference>
<dbReference type="InterPro" id="IPR036961">
    <property type="entry name" value="Kinesin_motor_dom_sf"/>
</dbReference>
<keyword evidence="4 8" id="KW-0175">Coiled coil</keyword>
<keyword evidence="3 6" id="KW-0067">ATP-binding</keyword>
<feature type="region of interest" description="Disordered" evidence="9">
    <location>
        <begin position="451"/>
        <end position="558"/>
    </location>
</feature>
<dbReference type="Proteomes" id="UP000747110">
    <property type="component" value="Unassembled WGS sequence"/>
</dbReference>
<dbReference type="GO" id="GO:0008017">
    <property type="term" value="F:microtubule binding"/>
    <property type="evidence" value="ECO:0007669"/>
    <property type="project" value="InterPro"/>
</dbReference>
<evidence type="ECO:0000256" key="6">
    <source>
        <dbReference type="PROSITE-ProRule" id="PRU00283"/>
    </source>
</evidence>
<evidence type="ECO:0000256" key="5">
    <source>
        <dbReference type="ARBA" id="ARBA00023175"/>
    </source>
</evidence>
<evidence type="ECO:0000259" key="10">
    <source>
        <dbReference type="PROSITE" id="PS50067"/>
    </source>
</evidence>
<evidence type="ECO:0000313" key="11">
    <source>
        <dbReference type="EMBL" id="GIL72544.1"/>
    </source>
</evidence>
<comment type="caution">
    <text evidence="11">The sequence shown here is derived from an EMBL/GenBank/DDBJ whole genome shotgun (WGS) entry which is preliminary data.</text>
</comment>
<feature type="region of interest" description="Disordered" evidence="9">
    <location>
        <begin position="717"/>
        <end position="822"/>
    </location>
</feature>
<feature type="compositionally biased region" description="Low complexity" evidence="9">
    <location>
        <begin position="479"/>
        <end position="505"/>
    </location>
</feature>
<keyword evidence="1 7" id="KW-0493">Microtubule</keyword>
<comment type="similarity">
    <text evidence="6 7">Belongs to the TRAFAC class myosin-kinesin ATPase superfamily. Kinesin family.</text>
</comment>
<dbReference type="OrthoDB" id="551326at2759"/>
<dbReference type="SUPFAM" id="SSF52540">
    <property type="entry name" value="P-loop containing nucleoside triphosphate hydrolases"/>
    <property type="match status" value="1"/>
</dbReference>
<dbReference type="EMBL" id="BNCP01000004">
    <property type="protein sequence ID" value="GIL72544.1"/>
    <property type="molecule type" value="Genomic_DNA"/>
</dbReference>
<evidence type="ECO:0000256" key="7">
    <source>
        <dbReference type="RuleBase" id="RU000394"/>
    </source>
</evidence>
<dbReference type="SMART" id="SM00129">
    <property type="entry name" value="KISc"/>
    <property type="match status" value="1"/>
</dbReference>
<feature type="domain" description="Kinesin motor" evidence="10">
    <location>
        <begin position="5"/>
        <end position="336"/>
    </location>
</feature>
<proteinExistence type="inferred from homology"/>
<dbReference type="InterPro" id="IPR056524">
    <property type="entry name" value="KIF6/9_C"/>
</dbReference>
<keyword evidence="5 6" id="KW-0505">Motor protein</keyword>
<dbReference type="PROSITE" id="PS00411">
    <property type="entry name" value="KINESIN_MOTOR_1"/>
    <property type="match status" value="1"/>
</dbReference>
<accession>A0A8J4C0X3</accession>
<dbReference type="AlphaFoldDB" id="A0A8J4C0X3"/>
<dbReference type="GO" id="GO:0005874">
    <property type="term" value="C:microtubule"/>
    <property type="evidence" value="ECO:0007669"/>
    <property type="project" value="UniProtKB-KW"/>
</dbReference>
<feature type="region of interest" description="Disordered" evidence="9">
    <location>
        <begin position="847"/>
        <end position="874"/>
    </location>
</feature>
<dbReference type="Proteomes" id="UP000722791">
    <property type="component" value="Unassembled WGS sequence"/>
</dbReference>
<evidence type="ECO:0000313" key="12">
    <source>
        <dbReference type="EMBL" id="GIL99035.1"/>
    </source>
</evidence>
<protein>
    <recommendedName>
        <fullName evidence="7">Kinesin-like protein</fullName>
    </recommendedName>
</protein>
<dbReference type="PANTHER" id="PTHR47968">
    <property type="entry name" value="CENTROMERE PROTEIN E"/>
    <property type="match status" value="1"/>
</dbReference>
<keyword evidence="13" id="KW-1185">Reference proteome</keyword>
<feature type="compositionally biased region" description="Gly residues" evidence="9">
    <location>
        <begin position="511"/>
        <end position="524"/>
    </location>
</feature>
<reference evidence="11" key="1">
    <citation type="journal article" date="2021" name="Proc. Natl. Acad. Sci. U.S.A.">
        <title>Three genomes in the algal genus Volvox reveal the fate of a haploid sex-determining region after a transition to homothallism.</title>
        <authorList>
            <person name="Yamamoto K."/>
            <person name="Hamaji T."/>
            <person name="Kawai-Toyooka H."/>
            <person name="Matsuzaki R."/>
            <person name="Takahashi F."/>
            <person name="Nishimura Y."/>
            <person name="Kawachi M."/>
            <person name="Noguchi H."/>
            <person name="Minakuchi Y."/>
            <person name="Umen J.G."/>
            <person name="Toyoda A."/>
            <person name="Nozaki H."/>
        </authorList>
    </citation>
    <scope>NUCLEOTIDE SEQUENCE</scope>
    <source>
        <strain evidence="12">NIES-3785</strain>
        <strain evidence="11">NIES-3786</strain>
    </source>
</reference>
<gene>
    <name evidence="11" type="ORF">Vretifemale_2893</name>
    <name evidence="12" type="ORF">Vretimale_4317</name>
</gene>
<dbReference type="PANTHER" id="PTHR47968:SF36">
    <property type="entry name" value="KINESIN HEAVY CHAIN ISOFORM X1"/>
    <property type="match status" value="1"/>
</dbReference>
<name>A0A8J4C0X3_9CHLO</name>
<feature type="coiled-coil region" evidence="8">
    <location>
        <begin position="345"/>
        <end position="372"/>
    </location>
</feature>
<dbReference type="GO" id="GO:0007018">
    <property type="term" value="P:microtubule-based movement"/>
    <property type="evidence" value="ECO:0007669"/>
    <property type="project" value="InterPro"/>
</dbReference>
<dbReference type="Gene3D" id="3.40.850.10">
    <property type="entry name" value="Kinesin motor domain"/>
    <property type="match status" value="1"/>
</dbReference>